<dbReference type="AlphaFoldDB" id="A0AAQ3NYL4"/>
<gene>
    <name evidence="9" type="ORF">V8G54_005410</name>
</gene>
<keyword evidence="4" id="KW-0238">DNA-binding</keyword>
<dbReference type="InterPro" id="IPR044607">
    <property type="entry name" value="RKD-like"/>
</dbReference>
<feature type="domain" description="RWP-RK" evidence="8">
    <location>
        <begin position="130"/>
        <end position="215"/>
    </location>
</feature>
<dbReference type="EMBL" id="CP144699">
    <property type="protein sequence ID" value="WVZ18088.1"/>
    <property type="molecule type" value="Genomic_DNA"/>
</dbReference>
<dbReference type="GO" id="GO:0003677">
    <property type="term" value="F:DNA binding"/>
    <property type="evidence" value="ECO:0007669"/>
    <property type="project" value="UniProtKB-KW"/>
</dbReference>
<feature type="compositionally biased region" description="Basic and acidic residues" evidence="7">
    <location>
        <begin position="128"/>
        <end position="139"/>
    </location>
</feature>
<evidence type="ECO:0000256" key="7">
    <source>
        <dbReference type="SAM" id="MobiDB-lite"/>
    </source>
</evidence>
<dbReference type="PANTHER" id="PTHR46373:SF20">
    <property type="entry name" value="PROTEIN RKD1"/>
    <property type="match status" value="1"/>
</dbReference>
<evidence type="ECO:0000313" key="10">
    <source>
        <dbReference type="Proteomes" id="UP001374535"/>
    </source>
</evidence>
<reference evidence="9 10" key="1">
    <citation type="journal article" date="2023" name="Life. Sci Alliance">
        <title>Evolutionary insights into 3D genome organization and epigenetic landscape of Vigna mungo.</title>
        <authorList>
            <person name="Junaid A."/>
            <person name="Singh B."/>
            <person name="Bhatia S."/>
        </authorList>
    </citation>
    <scope>NUCLEOTIDE SEQUENCE [LARGE SCALE GENOMIC DNA]</scope>
    <source>
        <strain evidence="9">Urdbean</strain>
    </source>
</reference>
<evidence type="ECO:0000256" key="5">
    <source>
        <dbReference type="ARBA" id="ARBA00023163"/>
    </source>
</evidence>
<evidence type="ECO:0000256" key="4">
    <source>
        <dbReference type="ARBA" id="ARBA00023125"/>
    </source>
</evidence>
<keyword evidence="3" id="KW-0175">Coiled coil</keyword>
<sequence>MENQQLTFWNSNYQIDENSFAPTCQFSSYDYFSIFNFCRGNASDGFHWPYEFPLQDSYFDVVPFMKCYYPHDILYEILPLEPTPLTFQGYYDFSDVKNVLSAWNEVDVSDHKPAFSSSNDGGSVNEMEEVKGKQPREERISSSAKILSRKTVSQYFYMPISQAAKELNVGLTHLKKRCRELGIQRWPHRKLMSLQTLIKNMQEQVESEGPENDEKIRTAIEMLEKEKSMVEQKPDLELEDKTRRLRQACFKANYKKRKLMTMTFMESNLPLMPYSTSIDKGDE</sequence>
<keyword evidence="10" id="KW-1185">Reference proteome</keyword>
<proteinExistence type="predicted"/>
<accession>A0AAQ3NYL4</accession>
<dbReference type="PANTHER" id="PTHR46373">
    <property type="entry name" value="PROTEIN RKD4"/>
    <property type="match status" value="1"/>
</dbReference>
<keyword evidence="6" id="KW-0539">Nucleus</keyword>
<protein>
    <recommendedName>
        <fullName evidence="8">RWP-RK domain-containing protein</fullName>
    </recommendedName>
</protein>
<organism evidence="9 10">
    <name type="scientific">Vigna mungo</name>
    <name type="common">Black gram</name>
    <name type="synonym">Phaseolus mungo</name>
    <dbReference type="NCBI Taxonomy" id="3915"/>
    <lineage>
        <taxon>Eukaryota</taxon>
        <taxon>Viridiplantae</taxon>
        <taxon>Streptophyta</taxon>
        <taxon>Embryophyta</taxon>
        <taxon>Tracheophyta</taxon>
        <taxon>Spermatophyta</taxon>
        <taxon>Magnoliopsida</taxon>
        <taxon>eudicotyledons</taxon>
        <taxon>Gunneridae</taxon>
        <taxon>Pentapetalae</taxon>
        <taxon>rosids</taxon>
        <taxon>fabids</taxon>
        <taxon>Fabales</taxon>
        <taxon>Fabaceae</taxon>
        <taxon>Papilionoideae</taxon>
        <taxon>50 kb inversion clade</taxon>
        <taxon>NPAAA clade</taxon>
        <taxon>indigoferoid/millettioid clade</taxon>
        <taxon>Phaseoleae</taxon>
        <taxon>Vigna</taxon>
    </lineage>
</organism>
<name>A0AAQ3NYL4_VIGMU</name>
<evidence type="ECO:0000259" key="8">
    <source>
        <dbReference type="PROSITE" id="PS51519"/>
    </source>
</evidence>
<dbReference type="Proteomes" id="UP001374535">
    <property type="component" value="Chromosome 2"/>
</dbReference>
<keyword evidence="2" id="KW-0805">Transcription regulation</keyword>
<dbReference type="InterPro" id="IPR003035">
    <property type="entry name" value="RWP-RK_dom"/>
</dbReference>
<evidence type="ECO:0000256" key="1">
    <source>
        <dbReference type="ARBA" id="ARBA00004049"/>
    </source>
</evidence>
<comment type="function">
    <text evidence="1">Putative transcription factor.</text>
</comment>
<evidence type="ECO:0000256" key="3">
    <source>
        <dbReference type="ARBA" id="ARBA00023054"/>
    </source>
</evidence>
<evidence type="ECO:0000256" key="2">
    <source>
        <dbReference type="ARBA" id="ARBA00023015"/>
    </source>
</evidence>
<dbReference type="GO" id="GO:0003700">
    <property type="term" value="F:DNA-binding transcription factor activity"/>
    <property type="evidence" value="ECO:0007669"/>
    <property type="project" value="InterPro"/>
</dbReference>
<keyword evidence="5" id="KW-0804">Transcription</keyword>
<evidence type="ECO:0000313" key="9">
    <source>
        <dbReference type="EMBL" id="WVZ18088.1"/>
    </source>
</evidence>
<feature type="region of interest" description="Disordered" evidence="7">
    <location>
        <begin position="114"/>
        <end position="139"/>
    </location>
</feature>
<dbReference type="PROSITE" id="PS51519">
    <property type="entry name" value="RWP_RK"/>
    <property type="match status" value="1"/>
</dbReference>
<dbReference type="Pfam" id="PF02042">
    <property type="entry name" value="RWP-RK"/>
    <property type="match status" value="1"/>
</dbReference>
<evidence type="ECO:0000256" key="6">
    <source>
        <dbReference type="ARBA" id="ARBA00023242"/>
    </source>
</evidence>